<evidence type="ECO:0000259" key="6">
    <source>
        <dbReference type="PROSITE" id="PS51160"/>
    </source>
</evidence>
<dbReference type="EMBL" id="JAENIL010000015">
    <property type="protein sequence ID" value="MBK1877154.1"/>
    <property type="molecule type" value="Genomic_DNA"/>
</dbReference>
<proteinExistence type="inferred from homology"/>
<evidence type="ECO:0000256" key="2">
    <source>
        <dbReference type="ARBA" id="ARBA00012150"/>
    </source>
</evidence>
<comment type="caution">
    <text evidence="7">The sequence shown here is derived from an EMBL/GenBank/DDBJ whole genome shotgun (WGS) entry which is preliminary data.</text>
</comment>
<dbReference type="Pfam" id="PF00708">
    <property type="entry name" value="Acylphosphatase"/>
    <property type="match status" value="1"/>
</dbReference>
<comment type="catalytic activity">
    <reaction evidence="3 4">
        <text>an acyl phosphate + H2O = a carboxylate + phosphate + H(+)</text>
        <dbReference type="Rhea" id="RHEA:14965"/>
        <dbReference type="ChEBI" id="CHEBI:15377"/>
        <dbReference type="ChEBI" id="CHEBI:15378"/>
        <dbReference type="ChEBI" id="CHEBI:29067"/>
        <dbReference type="ChEBI" id="CHEBI:43474"/>
        <dbReference type="ChEBI" id="CHEBI:59918"/>
        <dbReference type="EC" id="3.6.1.7"/>
    </reaction>
</comment>
<accession>A0A934RXQ6</accession>
<dbReference type="Proteomes" id="UP000617628">
    <property type="component" value="Unassembled WGS sequence"/>
</dbReference>
<dbReference type="PANTHER" id="PTHR47268:SF4">
    <property type="entry name" value="ACYLPHOSPHATASE"/>
    <property type="match status" value="1"/>
</dbReference>
<name>A0A934RXQ6_9BACT</name>
<dbReference type="RefSeq" id="WP_200355368.1">
    <property type="nucleotide sequence ID" value="NZ_JAENIL010000015.1"/>
</dbReference>
<comment type="similarity">
    <text evidence="1 5">Belongs to the acylphosphatase family.</text>
</comment>
<feature type="active site" evidence="4">
    <location>
        <position position="42"/>
    </location>
</feature>
<dbReference type="InterPro" id="IPR017968">
    <property type="entry name" value="Acylphosphatase_CS"/>
</dbReference>
<dbReference type="Gene3D" id="3.30.70.100">
    <property type="match status" value="1"/>
</dbReference>
<dbReference type="AlphaFoldDB" id="A0A934RXQ6"/>
<protein>
    <recommendedName>
        <fullName evidence="2 4">acylphosphatase</fullName>
        <ecNumber evidence="2 4">3.6.1.7</ecNumber>
    </recommendedName>
</protein>
<evidence type="ECO:0000256" key="1">
    <source>
        <dbReference type="ARBA" id="ARBA00005614"/>
    </source>
</evidence>
<evidence type="ECO:0000313" key="8">
    <source>
        <dbReference type="Proteomes" id="UP000617628"/>
    </source>
</evidence>
<sequence>MNDPDSTFFLLAYFSGHVQGVGFRYSTAQIAKGYEVTGFVKNLADGRVELEIEGEESECRGMIATIEDELDAFVRKTELSDGIRHKVFTTFRIA</sequence>
<evidence type="ECO:0000256" key="4">
    <source>
        <dbReference type="PROSITE-ProRule" id="PRU00520"/>
    </source>
</evidence>
<feature type="active site" evidence="4">
    <location>
        <position position="24"/>
    </location>
</feature>
<organism evidence="7 8">
    <name type="scientific">Pelagicoccus mobilis</name>
    <dbReference type="NCBI Taxonomy" id="415221"/>
    <lineage>
        <taxon>Bacteria</taxon>
        <taxon>Pseudomonadati</taxon>
        <taxon>Verrucomicrobiota</taxon>
        <taxon>Opitutia</taxon>
        <taxon>Puniceicoccales</taxon>
        <taxon>Pelagicoccaceae</taxon>
        <taxon>Pelagicoccus</taxon>
    </lineage>
</organism>
<dbReference type="PANTHER" id="PTHR47268">
    <property type="entry name" value="ACYLPHOSPHATASE"/>
    <property type="match status" value="1"/>
</dbReference>
<dbReference type="EC" id="3.6.1.7" evidence="2 4"/>
<dbReference type="GO" id="GO:0003998">
    <property type="term" value="F:acylphosphatase activity"/>
    <property type="evidence" value="ECO:0007669"/>
    <property type="project" value="UniProtKB-EC"/>
</dbReference>
<dbReference type="InterPro" id="IPR036046">
    <property type="entry name" value="Acylphosphatase-like_dom_sf"/>
</dbReference>
<gene>
    <name evidence="7" type="ORF">JIN87_09755</name>
</gene>
<evidence type="ECO:0000256" key="5">
    <source>
        <dbReference type="RuleBase" id="RU004168"/>
    </source>
</evidence>
<reference evidence="7" key="1">
    <citation type="submission" date="2021-01" db="EMBL/GenBank/DDBJ databases">
        <title>Modified the classification status of verrucomicrobia.</title>
        <authorList>
            <person name="Feng X."/>
        </authorList>
    </citation>
    <scope>NUCLEOTIDE SEQUENCE</scope>
    <source>
        <strain evidence="7">KCTC 13126</strain>
    </source>
</reference>
<keyword evidence="4" id="KW-0378">Hydrolase</keyword>
<dbReference type="InterPro" id="IPR001792">
    <property type="entry name" value="Acylphosphatase-like_dom"/>
</dbReference>
<evidence type="ECO:0000256" key="3">
    <source>
        <dbReference type="ARBA" id="ARBA00047645"/>
    </source>
</evidence>
<evidence type="ECO:0000313" key="7">
    <source>
        <dbReference type="EMBL" id="MBK1877154.1"/>
    </source>
</evidence>
<feature type="domain" description="Acylphosphatase-like" evidence="6">
    <location>
        <begin position="9"/>
        <end position="94"/>
    </location>
</feature>
<keyword evidence="8" id="KW-1185">Reference proteome</keyword>
<dbReference type="PROSITE" id="PS00151">
    <property type="entry name" value="ACYLPHOSPHATASE_2"/>
    <property type="match status" value="1"/>
</dbReference>
<dbReference type="InterPro" id="IPR020456">
    <property type="entry name" value="Acylphosphatase"/>
</dbReference>
<dbReference type="SUPFAM" id="SSF54975">
    <property type="entry name" value="Acylphosphatase/BLUF domain-like"/>
    <property type="match status" value="1"/>
</dbReference>
<dbReference type="PROSITE" id="PS51160">
    <property type="entry name" value="ACYLPHOSPHATASE_3"/>
    <property type="match status" value="1"/>
</dbReference>